<dbReference type="Gramene" id="GBG70947">
    <property type="protein sequence ID" value="GBG70947"/>
    <property type="gene ID" value="CBR_g8248"/>
</dbReference>
<evidence type="ECO:0000313" key="3">
    <source>
        <dbReference type="Proteomes" id="UP000265515"/>
    </source>
</evidence>
<comment type="caution">
    <text evidence="2">The sequence shown here is derived from an EMBL/GenBank/DDBJ whole genome shotgun (WGS) entry which is preliminary data.</text>
</comment>
<organism evidence="2 3">
    <name type="scientific">Chara braunii</name>
    <name type="common">Braun's stonewort</name>
    <dbReference type="NCBI Taxonomy" id="69332"/>
    <lineage>
        <taxon>Eukaryota</taxon>
        <taxon>Viridiplantae</taxon>
        <taxon>Streptophyta</taxon>
        <taxon>Charophyceae</taxon>
        <taxon>Charales</taxon>
        <taxon>Characeae</taxon>
        <taxon>Chara</taxon>
    </lineage>
</organism>
<dbReference type="Proteomes" id="UP000265515">
    <property type="component" value="Unassembled WGS sequence"/>
</dbReference>
<protein>
    <recommendedName>
        <fullName evidence="1">Reverse transcriptase domain-containing protein</fullName>
    </recommendedName>
</protein>
<sequence>MMIPNCLKTHARRGVRIVRVKNPSVASLIRNQRSYSRADVVTCSCAVFPYPRIGGHVQFRLQELDDIHPLLCNANNVPKLSHPDREGLLLQEIKQGLEGWGNWRGEEAAIERVEVEACLSVREDTGSKYLDMRTVCGLKKQLEGLVLTPLDRNLGETLVLCPRKYYEAMLQLFVMSAGYRVIREPEGVVMEAMRCEVLDAGLTKLAQWDKKGKFGKVYVMPKHKDLTRFRPIRPTYSEPTVRGCGIVAKALNHLLFSLPQDWHFNLRSLARLVPRLDSINSRIARRVGISSDISAMSYDIKDMFSKLPHQKIVEAVDWVVHSHVKKGRSFVRVNSRGRGCSFGRTTGDDYWRSVPLQQILTFVQFELNHTYMRATGVLLRQTVGIPMGKSTSPPLTCILCAFAGYKFLRSLGACIRDVFGIRLMDDVSLIVLERRHCAMKVERIQKLFIAFYPKNLQLKRTDDDLGAWDFLGTQIRINALQPFVTCCQVAKNECTIWHSNGLEFKNGQSYCSWGCKQQKGAVVTCHLHRIDRNTNDRTRIPRQVLSLVRKLRLKDFPTKTVERIIKHFAKGRDCIWNWTVHWLYPP</sequence>
<evidence type="ECO:0000259" key="1">
    <source>
        <dbReference type="PROSITE" id="PS50878"/>
    </source>
</evidence>
<name>A0A388KLN5_CHABU</name>
<dbReference type="AlphaFoldDB" id="A0A388KLN5"/>
<dbReference type="EMBL" id="BFEA01000138">
    <property type="protein sequence ID" value="GBG70947.1"/>
    <property type="molecule type" value="Genomic_DNA"/>
</dbReference>
<feature type="domain" description="Reverse transcriptase" evidence="1">
    <location>
        <begin position="201"/>
        <end position="475"/>
    </location>
</feature>
<proteinExistence type="predicted"/>
<dbReference type="InterPro" id="IPR000477">
    <property type="entry name" value="RT_dom"/>
</dbReference>
<accession>A0A388KLN5</accession>
<gene>
    <name evidence="2" type="ORF">CBR_g8248</name>
</gene>
<dbReference type="PROSITE" id="PS50878">
    <property type="entry name" value="RT_POL"/>
    <property type="match status" value="1"/>
</dbReference>
<evidence type="ECO:0000313" key="2">
    <source>
        <dbReference type="EMBL" id="GBG70947.1"/>
    </source>
</evidence>
<reference evidence="2 3" key="1">
    <citation type="journal article" date="2018" name="Cell">
        <title>The Chara Genome: Secondary Complexity and Implications for Plant Terrestrialization.</title>
        <authorList>
            <person name="Nishiyama T."/>
            <person name="Sakayama H."/>
            <person name="Vries J.D."/>
            <person name="Buschmann H."/>
            <person name="Saint-Marcoux D."/>
            <person name="Ullrich K.K."/>
            <person name="Haas F.B."/>
            <person name="Vanderstraeten L."/>
            <person name="Becker D."/>
            <person name="Lang D."/>
            <person name="Vosolsobe S."/>
            <person name="Rombauts S."/>
            <person name="Wilhelmsson P.K.I."/>
            <person name="Janitza P."/>
            <person name="Kern R."/>
            <person name="Heyl A."/>
            <person name="Rumpler F."/>
            <person name="Villalobos L.I.A.C."/>
            <person name="Clay J.M."/>
            <person name="Skokan R."/>
            <person name="Toyoda A."/>
            <person name="Suzuki Y."/>
            <person name="Kagoshima H."/>
            <person name="Schijlen E."/>
            <person name="Tajeshwar N."/>
            <person name="Catarino B."/>
            <person name="Hetherington A.J."/>
            <person name="Saltykova A."/>
            <person name="Bonnot C."/>
            <person name="Breuninger H."/>
            <person name="Symeonidi A."/>
            <person name="Radhakrishnan G.V."/>
            <person name="Van Nieuwerburgh F."/>
            <person name="Deforce D."/>
            <person name="Chang C."/>
            <person name="Karol K.G."/>
            <person name="Hedrich R."/>
            <person name="Ulvskov P."/>
            <person name="Glockner G."/>
            <person name="Delwiche C.F."/>
            <person name="Petrasek J."/>
            <person name="Van de Peer Y."/>
            <person name="Friml J."/>
            <person name="Beilby M."/>
            <person name="Dolan L."/>
            <person name="Kohara Y."/>
            <person name="Sugano S."/>
            <person name="Fujiyama A."/>
            <person name="Delaux P.-M."/>
            <person name="Quint M."/>
            <person name="TheiBen G."/>
            <person name="Hagemann M."/>
            <person name="Harholt J."/>
            <person name="Dunand C."/>
            <person name="Zachgo S."/>
            <person name="Langdale J."/>
            <person name="Maumus F."/>
            <person name="Straeten D.V.D."/>
            <person name="Gould S.B."/>
            <person name="Rensing S.A."/>
        </authorList>
    </citation>
    <scope>NUCLEOTIDE SEQUENCE [LARGE SCALE GENOMIC DNA]</scope>
    <source>
        <strain evidence="2 3">S276</strain>
    </source>
</reference>
<keyword evidence="3" id="KW-1185">Reference proteome</keyword>